<dbReference type="Proteomes" id="UP001457282">
    <property type="component" value="Unassembled WGS sequence"/>
</dbReference>
<accession>A0AAW1Y164</accession>
<protein>
    <recommendedName>
        <fullName evidence="3">F-box protein</fullName>
    </recommendedName>
</protein>
<comment type="caution">
    <text evidence="1">The sequence shown here is derived from an EMBL/GenBank/DDBJ whole genome shotgun (WGS) entry which is preliminary data.</text>
</comment>
<reference evidence="1 2" key="1">
    <citation type="journal article" date="2023" name="G3 (Bethesda)">
        <title>A chromosome-length genome assembly and annotation of blackberry (Rubus argutus, cv. 'Hillquist').</title>
        <authorList>
            <person name="Bruna T."/>
            <person name="Aryal R."/>
            <person name="Dudchenko O."/>
            <person name="Sargent D.J."/>
            <person name="Mead D."/>
            <person name="Buti M."/>
            <person name="Cavallini A."/>
            <person name="Hytonen T."/>
            <person name="Andres J."/>
            <person name="Pham M."/>
            <person name="Weisz D."/>
            <person name="Mascagni F."/>
            <person name="Usai G."/>
            <person name="Natali L."/>
            <person name="Bassil N."/>
            <person name="Fernandez G.E."/>
            <person name="Lomsadze A."/>
            <person name="Armour M."/>
            <person name="Olukolu B."/>
            <person name="Poorten T."/>
            <person name="Britton C."/>
            <person name="Davik J."/>
            <person name="Ashrafi H."/>
            <person name="Aiden E.L."/>
            <person name="Borodovsky M."/>
            <person name="Worthington M."/>
        </authorList>
    </citation>
    <scope>NUCLEOTIDE SEQUENCE [LARGE SCALE GENOMIC DNA]</scope>
    <source>
        <strain evidence="1">PI 553951</strain>
    </source>
</reference>
<organism evidence="1 2">
    <name type="scientific">Rubus argutus</name>
    <name type="common">Southern blackberry</name>
    <dbReference type="NCBI Taxonomy" id="59490"/>
    <lineage>
        <taxon>Eukaryota</taxon>
        <taxon>Viridiplantae</taxon>
        <taxon>Streptophyta</taxon>
        <taxon>Embryophyta</taxon>
        <taxon>Tracheophyta</taxon>
        <taxon>Spermatophyta</taxon>
        <taxon>Magnoliopsida</taxon>
        <taxon>eudicotyledons</taxon>
        <taxon>Gunneridae</taxon>
        <taxon>Pentapetalae</taxon>
        <taxon>rosids</taxon>
        <taxon>fabids</taxon>
        <taxon>Rosales</taxon>
        <taxon>Rosaceae</taxon>
        <taxon>Rosoideae</taxon>
        <taxon>Rosoideae incertae sedis</taxon>
        <taxon>Rubus</taxon>
    </lineage>
</organism>
<evidence type="ECO:0000313" key="1">
    <source>
        <dbReference type="EMBL" id="KAK9941924.1"/>
    </source>
</evidence>
<sequence>MSSSIDEDGPSLDERSAVRGCSPILSSTSGEGFIFDPYYTDSSSASTSSSSTIHINDDYRWIVVRINSDFDIEIFSSKTGTPWKGKLYWLGENKWQKYDDVDIYEVKERRRFPFTLELDPLSASAYPSGHIIDKYRIIEGPLMDNRELTNLFVSHGCLWACTAINVEVDELGIWELKEDQEVDGEEVVGGRNGVFDAQTPSLTKRFSIPKIL</sequence>
<dbReference type="EMBL" id="JBEDUW010000002">
    <property type="protein sequence ID" value="KAK9941924.1"/>
    <property type="molecule type" value="Genomic_DNA"/>
</dbReference>
<dbReference type="AlphaFoldDB" id="A0AAW1Y164"/>
<evidence type="ECO:0008006" key="3">
    <source>
        <dbReference type="Google" id="ProtNLM"/>
    </source>
</evidence>
<keyword evidence="2" id="KW-1185">Reference proteome</keyword>
<gene>
    <name evidence="1" type="ORF">M0R45_007615</name>
</gene>
<evidence type="ECO:0000313" key="2">
    <source>
        <dbReference type="Proteomes" id="UP001457282"/>
    </source>
</evidence>
<proteinExistence type="predicted"/>
<name>A0AAW1Y164_RUBAR</name>